<keyword evidence="6" id="KW-0805">Transcription regulation</keyword>
<evidence type="ECO:0000256" key="3">
    <source>
        <dbReference type="ARBA" id="ARBA00022475"/>
    </source>
</evidence>
<dbReference type="GO" id="GO:0006417">
    <property type="term" value="P:regulation of translation"/>
    <property type="evidence" value="ECO:0007669"/>
    <property type="project" value="TreeGrafter"/>
</dbReference>
<keyword evidence="4 11" id="KW-0812">Transmembrane</keyword>
<evidence type="ECO:0000259" key="12">
    <source>
        <dbReference type="Pfam" id="PF10099"/>
    </source>
</evidence>
<dbReference type="Gene3D" id="1.10.10.1320">
    <property type="entry name" value="Anti-sigma factor, zinc-finger domain"/>
    <property type="match status" value="1"/>
</dbReference>
<evidence type="ECO:0000256" key="8">
    <source>
        <dbReference type="ARBA" id="ARBA00023163"/>
    </source>
</evidence>
<dbReference type="InterPro" id="IPR027383">
    <property type="entry name" value="Znf_put"/>
</dbReference>
<dbReference type="OrthoDB" id="153510at2"/>
<protein>
    <recommendedName>
        <fullName evidence="10">Regulator of SigK</fullName>
    </recommendedName>
    <alternativeName>
        <fullName evidence="9">Sigma-K anti-sigma factor RskA</fullName>
    </alternativeName>
</protein>
<dbReference type="Pfam" id="PF10099">
    <property type="entry name" value="RskA_C"/>
    <property type="match status" value="1"/>
</dbReference>
<organism evidence="14 15">
    <name type="scientific">Paractinoplanes brasiliensis</name>
    <dbReference type="NCBI Taxonomy" id="52695"/>
    <lineage>
        <taxon>Bacteria</taxon>
        <taxon>Bacillati</taxon>
        <taxon>Actinomycetota</taxon>
        <taxon>Actinomycetes</taxon>
        <taxon>Micromonosporales</taxon>
        <taxon>Micromonosporaceae</taxon>
        <taxon>Paractinoplanes</taxon>
    </lineage>
</organism>
<evidence type="ECO:0000256" key="1">
    <source>
        <dbReference type="ARBA" id="ARBA00004167"/>
    </source>
</evidence>
<accession>A0A4R6JUN1</accession>
<dbReference type="EMBL" id="SNWR01000001">
    <property type="protein sequence ID" value="TDO40453.1"/>
    <property type="molecule type" value="Genomic_DNA"/>
</dbReference>
<dbReference type="GO" id="GO:0005886">
    <property type="term" value="C:plasma membrane"/>
    <property type="evidence" value="ECO:0007669"/>
    <property type="project" value="UniProtKB-SubCell"/>
</dbReference>
<evidence type="ECO:0000256" key="4">
    <source>
        <dbReference type="ARBA" id="ARBA00022692"/>
    </source>
</evidence>
<evidence type="ECO:0000256" key="11">
    <source>
        <dbReference type="SAM" id="Phobius"/>
    </source>
</evidence>
<evidence type="ECO:0000313" key="15">
    <source>
        <dbReference type="Proteomes" id="UP000294901"/>
    </source>
</evidence>
<evidence type="ECO:0000313" key="14">
    <source>
        <dbReference type="EMBL" id="TDO40453.1"/>
    </source>
</evidence>
<keyword evidence="15" id="KW-1185">Reference proteome</keyword>
<evidence type="ECO:0000259" key="13">
    <source>
        <dbReference type="Pfam" id="PF13490"/>
    </source>
</evidence>
<dbReference type="InterPro" id="IPR018764">
    <property type="entry name" value="RskA_C"/>
</dbReference>
<evidence type="ECO:0000256" key="10">
    <source>
        <dbReference type="ARBA" id="ARBA00030803"/>
    </source>
</evidence>
<dbReference type="Proteomes" id="UP000294901">
    <property type="component" value="Unassembled WGS sequence"/>
</dbReference>
<dbReference type="InterPro" id="IPR041916">
    <property type="entry name" value="Anti_sigma_zinc_sf"/>
</dbReference>
<proteinExistence type="predicted"/>
<comment type="subcellular location">
    <subcellularLocation>
        <location evidence="2">Cell membrane</location>
    </subcellularLocation>
    <subcellularLocation>
        <location evidence="1">Membrane</location>
        <topology evidence="1">Single-pass membrane protein</topology>
    </subcellularLocation>
</comment>
<evidence type="ECO:0000256" key="2">
    <source>
        <dbReference type="ARBA" id="ARBA00004236"/>
    </source>
</evidence>
<dbReference type="RefSeq" id="WP_133874630.1">
    <property type="nucleotide sequence ID" value="NZ_BOMD01000007.1"/>
</dbReference>
<name>A0A4R6JUN1_9ACTN</name>
<feature type="domain" description="Anti-sigma K factor RskA C-terminal" evidence="12">
    <location>
        <begin position="97"/>
        <end position="238"/>
    </location>
</feature>
<feature type="transmembrane region" description="Helical" evidence="11">
    <location>
        <begin position="96"/>
        <end position="117"/>
    </location>
</feature>
<evidence type="ECO:0000256" key="7">
    <source>
        <dbReference type="ARBA" id="ARBA00023136"/>
    </source>
</evidence>
<evidence type="ECO:0000256" key="9">
    <source>
        <dbReference type="ARBA" id="ARBA00029829"/>
    </source>
</evidence>
<keyword evidence="5 11" id="KW-1133">Transmembrane helix</keyword>
<dbReference type="AlphaFoldDB" id="A0A4R6JUN1"/>
<dbReference type="PANTHER" id="PTHR37461:SF1">
    <property type="entry name" value="ANTI-SIGMA-K FACTOR RSKA"/>
    <property type="match status" value="1"/>
</dbReference>
<evidence type="ECO:0000256" key="6">
    <source>
        <dbReference type="ARBA" id="ARBA00023015"/>
    </source>
</evidence>
<evidence type="ECO:0000256" key="5">
    <source>
        <dbReference type="ARBA" id="ARBA00022989"/>
    </source>
</evidence>
<reference evidence="14 15" key="1">
    <citation type="submission" date="2019-03" db="EMBL/GenBank/DDBJ databases">
        <title>Sequencing the genomes of 1000 actinobacteria strains.</title>
        <authorList>
            <person name="Klenk H.-P."/>
        </authorList>
    </citation>
    <scope>NUCLEOTIDE SEQUENCE [LARGE SCALE GENOMIC DNA]</scope>
    <source>
        <strain evidence="14 15">DSM 43805</strain>
    </source>
</reference>
<sequence length="248" mass="26109">MTTEIHTLVGAYVLDAVDDIERAAFERHLRECDSCRAEVDEFRETTAHLAHDTWSVPPPWLRENVMAEVASTRQLPPMVPEAPAAPSARGLSRRRWLVSAAAVVVAAAGAGAAVYAVQDQRVRDQRQIAEAARLNEARVRQILAAPDVVLREQPVSTGGRVTVASSRLQNAGVVLLAAESAPAGRVFQLWTIRPGADPANAGVLAEGQSADVVVLEGLPGATDVALTLEPPGGSAAPTSALLADVKLA</sequence>
<dbReference type="PANTHER" id="PTHR37461">
    <property type="entry name" value="ANTI-SIGMA-K FACTOR RSKA"/>
    <property type="match status" value="1"/>
</dbReference>
<keyword evidence="3" id="KW-1003">Cell membrane</keyword>
<keyword evidence="7 11" id="KW-0472">Membrane</keyword>
<feature type="domain" description="Putative zinc-finger" evidence="13">
    <location>
        <begin position="4"/>
        <end position="36"/>
    </location>
</feature>
<gene>
    <name evidence="14" type="ORF">C8E87_4167</name>
</gene>
<dbReference type="InterPro" id="IPR051474">
    <property type="entry name" value="Anti-sigma-K/W_factor"/>
</dbReference>
<keyword evidence="8" id="KW-0804">Transcription</keyword>
<dbReference type="Pfam" id="PF13490">
    <property type="entry name" value="zf-HC2"/>
    <property type="match status" value="1"/>
</dbReference>
<dbReference type="GO" id="GO:0016989">
    <property type="term" value="F:sigma factor antagonist activity"/>
    <property type="evidence" value="ECO:0007669"/>
    <property type="project" value="TreeGrafter"/>
</dbReference>
<comment type="caution">
    <text evidence="14">The sequence shown here is derived from an EMBL/GenBank/DDBJ whole genome shotgun (WGS) entry which is preliminary data.</text>
</comment>